<dbReference type="GO" id="GO:0061630">
    <property type="term" value="F:ubiquitin protein ligase activity"/>
    <property type="evidence" value="ECO:0007669"/>
    <property type="project" value="UniProtKB-UniRule"/>
</dbReference>
<comment type="catalytic activity">
    <reaction evidence="1">
        <text>S-ubiquitinyl-[E2 ubiquitin-conjugating enzyme]-L-cysteine + [acceptor protein]-L-lysine = [E2 ubiquitin-conjugating enzyme]-L-cysteine + N(6)-ubiquitinyl-[acceptor protein]-L-lysine.</text>
        <dbReference type="EC" id="2.3.2.27"/>
    </reaction>
</comment>
<comment type="caution">
    <text evidence="5">The sequence shown here is derived from an EMBL/GenBank/DDBJ whole genome shotgun (WGS) entry which is preliminary data.</text>
</comment>
<name>A0A0M8MUA9_9BASI</name>
<keyword evidence="1" id="KW-0863">Zinc-finger</keyword>
<sequence length="1612" mass="177513">MGKGARGKSSASSATRKKHAAAAAAKRGELPPNGTPEGNPKAKGPQGKKLSKKERKMLARKKAYVPPPKPPQPPPYPLDSMGLASLLPADLVILLRKGLKKDIITRVRTLESLLAWIQGEASSQEETTAALPPSPEERNEALALMLPCWAYLFPRLALSPSQRLRQLTLQVHEALLTFPPPSEDATNLREELLSYTYMHEILGYWAVLTYDTSRTVARQGMQLWKSCTTWTTTEGTPTPTKLLLADYVDTLLEHVRPILLSDMPIAALAQMTPSLQVSPASKDGGEWDAKSRDDTNVDENMDEMNGRIVAGALGLVTMLAQTPGGVSDESLASLAESHSMWTAFLSKEAQTEGEGPALGNGTPVARQRAWALLALLNQSYPAMVDEHLDVIVPLAMQGAWAERDPSVICDMQGALLPLLKRKPEAWTMRDEDDDDENEGSDDEASSSNTTYLAEFLHWLQVVAPASPSKCFPAVLVFVSTMPESVMPRTSTAMASLIEPMMGLASILLHGLTDPLAWDAYVSMVVECLTWMSMRILRSPSVDAECAAVTIQLLEEELVWVWRTLLLSQDLDLPLRLRKKSARVLAKDIPKLNHREHDIWLLATLAKAMEEDVQTMDLDTIAPVVLEFLTHAWSPSLTAPWRETITNLVHTLTERLVATWSESHVEWLSQMLQSSWASLLLQGPCADTLLVWATDVIPSHVAEWDNVHTIKAWYAAYLSHVADTSPVWHALLRTTTHMPATLLPMVLDLATQTPPDAATAEMWHDSLMDEVTTHAPTWRLLLDAPPSLHSDKTVTRLLQALALNIQQGDADAQTTSWDVLGAWIEKDPARMDRLVSDETLHSLVPKLYTTAYLDETDMTDLADTWWTRLVQSAQDPSPLYAQAVVALREALALGTVPPTQLVRATQRLPHTYASQVAPSHDMLAELVDHVAQCAVDPALLIHDPLVPLESTAPRASPEDVAKLVRMVETCIALSSSHISTPMLLMALVLAAIVLEDTLLLNDAQVGAPLASPSEPVWQTTVQASLVRVIQASTRMLSTFTSHLSEAWHTHAVTTLTEGQAPDDAARVLQECWAYAKESGGLQYARVFARLLAGILSLSSASAHDAEVWAKTAKSQTKAPTPLLCAVLYATRSYAFDTPSVDRWRNELAAQLSSVSPACANTDGVRYMQMLQCATAPLESGKPIVPTQRAVFALQTLQRWVASDEDLDEGVFVHLAALCAELAPVVQSVPGRHLDMMLDVVEENIQAVTLELPTGWPTLYTTLRLLETMYALRTQEHVADLLRQRADGLEEALCHAFTSACKFAAESTHDINELQRECCERLVALVEEHVPAKRVVQEDLTTKLVKLMATPTSYRSLQVAAWHTYREATMARVRDQVVEMSLGSLGDKASTPALDPVLMAALTHQVPVTADMWTDASPATRHATFSFLLLWLAVLDHFVEASLPLRTLYASALQSQALTSTVLLPSVFALMNGRPRALDGIPALDASRFAMDDVRMEDFNPTSALGLQVLASHVYFRTLVHLPTQVRDWWLSIRDRQMSLQVSHFTSKFCTPLLAERELRHLRDPAALAQLQDEAMTIKVLSSNEVVATYTVDEHPMEIGTTHCTAWKFVTSSE</sequence>
<comment type="pathway">
    <text evidence="1">Protein modification; protein ubiquitination.</text>
</comment>
<dbReference type="GO" id="GO:1990116">
    <property type="term" value="P:ribosome-associated ubiquitin-dependent protein catabolic process"/>
    <property type="evidence" value="ECO:0007669"/>
    <property type="project" value="UniProtKB-UniRule"/>
</dbReference>
<evidence type="ECO:0000313" key="6">
    <source>
        <dbReference type="Proteomes" id="UP000037751"/>
    </source>
</evidence>
<comment type="function">
    <text evidence="1">E3 ubiquitin-protein ligase. Component of the ribosome quality control complex (RQC), a ribosome-associated complex that mediates ubiquitination and extraction of incompletely synthesized nascent chains for proteasomal degradation.</text>
</comment>
<dbReference type="OrthoDB" id="6108at2759"/>
<feature type="region of interest" description="Disordered" evidence="2">
    <location>
        <begin position="1"/>
        <end position="77"/>
    </location>
</feature>
<dbReference type="GO" id="GO:0005829">
    <property type="term" value="C:cytosol"/>
    <property type="evidence" value="ECO:0007669"/>
    <property type="project" value="UniProtKB-UniRule"/>
</dbReference>
<dbReference type="GO" id="GO:1990112">
    <property type="term" value="C:RQC complex"/>
    <property type="evidence" value="ECO:0007669"/>
    <property type="project" value="UniProtKB-UniRule"/>
</dbReference>
<dbReference type="PANTHER" id="PTHR12389:SF0">
    <property type="entry name" value="E3 UBIQUITIN-PROTEIN LIGASE LISTERIN"/>
    <property type="match status" value="1"/>
</dbReference>
<dbReference type="InterPro" id="IPR016024">
    <property type="entry name" value="ARM-type_fold"/>
</dbReference>
<dbReference type="RefSeq" id="XP_017992116.1">
    <property type="nucleotide sequence ID" value="XM_018135196.1"/>
</dbReference>
<dbReference type="Proteomes" id="UP000037751">
    <property type="component" value="Unassembled WGS sequence"/>
</dbReference>
<evidence type="ECO:0000256" key="2">
    <source>
        <dbReference type="SAM" id="MobiDB-lite"/>
    </source>
</evidence>
<dbReference type="EMBL" id="LGAV01000003">
    <property type="protein sequence ID" value="KOS14484.1"/>
    <property type="molecule type" value="Genomic_DNA"/>
</dbReference>
<dbReference type="GO" id="GO:0016567">
    <property type="term" value="P:protein ubiquitination"/>
    <property type="evidence" value="ECO:0007669"/>
    <property type="project" value="UniProtKB-UniPathway"/>
</dbReference>
<dbReference type="GO" id="GO:0016874">
    <property type="term" value="F:ligase activity"/>
    <property type="evidence" value="ECO:0007669"/>
    <property type="project" value="UniProtKB-KW"/>
</dbReference>
<gene>
    <name evidence="5" type="ORF">Malapachy_0681</name>
</gene>
<keyword evidence="1" id="KW-0808">Transferase</keyword>
<keyword evidence="5" id="KW-0436">Ligase</keyword>
<proteinExistence type="inferred from homology"/>
<reference evidence="5 6" key="1">
    <citation type="submission" date="2015-07" db="EMBL/GenBank/DDBJ databases">
        <title>Draft Genome Sequence of Malassezia furfur CBS1878 and Malassezia pachydermatis CBS1879.</title>
        <authorList>
            <person name="Triana S."/>
            <person name="Ohm R."/>
            <person name="Gonzalez A."/>
            <person name="DeCock H."/>
            <person name="Restrepo S."/>
            <person name="Celis A."/>
        </authorList>
    </citation>
    <scope>NUCLEOTIDE SEQUENCE [LARGE SCALE GENOMIC DNA]</scope>
    <source>
        <strain evidence="5 6">CBS 1879</strain>
    </source>
</reference>
<keyword evidence="6" id="KW-1185">Reference proteome</keyword>
<feature type="region of interest" description="Disordered" evidence="2">
    <location>
        <begin position="276"/>
        <end position="299"/>
    </location>
</feature>
<dbReference type="GO" id="GO:0043023">
    <property type="term" value="F:ribosomal large subunit binding"/>
    <property type="evidence" value="ECO:0007669"/>
    <property type="project" value="TreeGrafter"/>
</dbReference>
<accession>A0A0M8MUA9</accession>
<feature type="compositionally biased region" description="Pro residues" evidence="2">
    <location>
        <begin position="65"/>
        <end position="77"/>
    </location>
</feature>
<dbReference type="SUPFAM" id="SSF48371">
    <property type="entry name" value="ARM repeat"/>
    <property type="match status" value="1"/>
</dbReference>
<keyword evidence="1" id="KW-0862">Zinc</keyword>
<dbReference type="InterPro" id="IPR054477">
    <property type="entry name" value="LTN1_E3_ligase_6th"/>
</dbReference>
<feature type="domain" description="E3 ubiquitin-protein ligase listerin N-terminal" evidence="3">
    <location>
        <begin position="89"/>
        <end position="219"/>
    </location>
</feature>
<dbReference type="GO" id="GO:0072344">
    <property type="term" value="P:rescue of stalled ribosome"/>
    <property type="evidence" value="ECO:0007669"/>
    <property type="project" value="UniProtKB-UniRule"/>
</dbReference>
<feature type="compositionally biased region" description="Basic and acidic residues" evidence="2">
    <location>
        <begin position="283"/>
        <end position="295"/>
    </location>
</feature>
<dbReference type="Pfam" id="PF22999">
    <property type="entry name" value="LTN1_E3_ligase_6th"/>
    <property type="match status" value="1"/>
</dbReference>
<comment type="similarity">
    <text evidence="1">Belongs to the LTN1 family.</text>
</comment>
<dbReference type="Pfam" id="PF22958">
    <property type="entry name" value="Ltn1_1st"/>
    <property type="match status" value="1"/>
</dbReference>
<feature type="domain" description="E3 ubiquitin-protein ligase listerin HEAT repeat region" evidence="4">
    <location>
        <begin position="1335"/>
        <end position="1560"/>
    </location>
</feature>
<organism evidence="5 6">
    <name type="scientific">Malassezia pachydermatis</name>
    <dbReference type="NCBI Taxonomy" id="77020"/>
    <lineage>
        <taxon>Eukaryota</taxon>
        <taxon>Fungi</taxon>
        <taxon>Dikarya</taxon>
        <taxon>Basidiomycota</taxon>
        <taxon>Ustilaginomycotina</taxon>
        <taxon>Malasseziomycetes</taxon>
        <taxon>Malasseziales</taxon>
        <taxon>Malasseziaceae</taxon>
        <taxon>Malassezia</taxon>
    </lineage>
</organism>
<dbReference type="InterPro" id="IPR039795">
    <property type="entry name" value="LTN1/Rkr1"/>
</dbReference>
<comment type="subunit">
    <text evidence="1">Component of the ribosome quality control complex (RQC).</text>
</comment>
<feature type="compositionally biased region" description="Basic residues" evidence="2">
    <location>
        <begin position="49"/>
        <end position="63"/>
    </location>
</feature>
<dbReference type="GO" id="GO:0008270">
    <property type="term" value="F:zinc ion binding"/>
    <property type="evidence" value="ECO:0007669"/>
    <property type="project" value="UniProtKB-KW"/>
</dbReference>
<dbReference type="STRING" id="77020.A0A0M8MUA9"/>
<dbReference type="EC" id="2.3.2.27" evidence="1"/>
<evidence type="ECO:0000259" key="3">
    <source>
        <dbReference type="Pfam" id="PF22958"/>
    </source>
</evidence>
<dbReference type="InterPro" id="IPR054476">
    <property type="entry name" value="Ltn1_N"/>
</dbReference>
<dbReference type="VEuPathDB" id="FungiDB:Malapachy_0681"/>
<keyword evidence="1" id="KW-0833">Ubl conjugation pathway</keyword>
<protein>
    <recommendedName>
        <fullName evidence="1">E3 ubiquitin-protein ligase listerin</fullName>
        <ecNumber evidence="1">2.3.2.27</ecNumber>
    </recommendedName>
    <alternativeName>
        <fullName evidence="1">RING-type E3 ubiquitin transferase listerin</fullName>
    </alternativeName>
</protein>
<evidence type="ECO:0000313" key="5">
    <source>
        <dbReference type="EMBL" id="KOS14484.1"/>
    </source>
</evidence>
<dbReference type="UniPathway" id="UPA00143"/>
<evidence type="ECO:0000256" key="1">
    <source>
        <dbReference type="RuleBase" id="RU367090"/>
    </source>
</evidence>
<keyword evidence="1" id="KW-0479">Metal-binding</keyword>
<evidence type="ECO:0000259" key="4">
    <source>
        <dbReference type="Pfam" id="PF22999"/>
    </source>
</evidence>
<dbReference type="GeneID" id="28727071"/>
<dbReference type="PANTHER" id="PTHR12389">
    <property type="entry name" value="ZINC FINGER PROTEIN 294"/>
    <property type="match status" value="1"/>
</dbReference>